<gene>
    <name evidence="6" type="ORF">PSQ39_09690</name>
</gene>
<evidence type="ECO:0000256" key="3">
    <source>
        <dbReference type="ARBA" id="ARBA00022840"/>
    </source>
</evidence>
<dbReference type="GO" id="GO:0004386">
    <property type="term" value="F:helicase activity"/>
    <property type="evidence" value="ECO:0007669"/>
    <property type="project" value="UniProtKB-KW"/>
</dbReference>
<sequence length="690" mass="75689">MTWLDQVTAALGPGGALQQAQPGFQPRSAQLQLAQAVGQVLQEGGVLVAEAGTGVGKTYAYLLPVLLSAQRVILSTATRNLQDQLFTRDLPRLMKALGLSRRVALLKGRNSYLCTQRLSQARREAHHLDDQAWRQLAQVEHWAQGTRTGDLAELPELDDVSPLIPWITSTRDNCLGTRCAGWQACHVNEARRQALTADLVVVNHHLFFSDQQLRDAGVAELLPSRQAVIFDEAHRLNEIGVQFMGRQFSARSWRRLATELLDEGTRWARGFQPWPELASLMERQMRDFETWVAAAARRPEARLQWLGLSPEGLEATAWQQRLSGLQALLARVHQALTLTQEAAPELRRLAQRTDELRGVLTSLTQAGEGGGTVRWLETGRHTRLLEVPLHIAEHLQALMAAESSPAQREAELTPGLASPRPAWIFTSATLGLDEALSWFTQPCGLGDVAQVLRVGSPFDYARQAAWHVPEGLPEAQDPDHAWALSQWLLAPVRQLGGRTLVLATSLRALGELAKGLQEGLQGSGIEVLVQGQGSRRRLLERFRQGDGERPCVLVASGAFWEGVDVPGPALQMLVIDKLPFPVPDDPLVLARSAALKAQGRTPFQDFVLPETAMALKQGAGRLIRSEHDRGVLVLADERLLQRSYGARLLAALPAMPCLVDQAALMQALAALRSPEGRLTRSSTTDPTPCS</sequence>
<evidence type="ECO:0000256" key="1">
    <source>
        <dbReference type="ARBA" id="ARBA00022741"/>
    </source>
</evidence>
<comment type="caution">
    <text evidence="6">The sequence shown here is derived from an EMBL/GenBank/DDBJ whole genome shotgun (WGS) entry which is preliminary data.</text>
</comment>
<protein>
    <submittedName>
        <fullName evidence="6">ATP-dependent DNA helicase</fullName>
    </submittedName>
</protein>
<name>A0ABT5ME87_9BURK</name>
<dbReference type="InterPro" id="IPR006555">
    <property type="entry name" value="ATP-dep_Helicase_C"/>
</dbReference>
<dbReference type="PANTHER" id="PTHR11472">
    <property type="entry name" value="DNA REPAIR DEAD HELICASE RAD3/XP-D SUBFAMILY MEMBER"/>
    <property type="match status" value="1"/>
</dbReference>
<keyword evidence="2" id="KW-0378">Hydrolase</keyword>
<dbReference type="InterPro" id="IPR027417">
    <property type="entry name" value="P-loop_NTPase"/>
</dbReference>
<dbReference type="EMBL" id="JAQSIO010000003">
    <property type="protein sequence ID" value="MDD0814899.1"/>
    <property type="molecule type" value="Genomic_DNA"/>
</dbReference>
<keyword evidence="6" id="KW-0347">Helicase</keyword>
<dbReference type="Pfam" id="PF00270">
    <property type="entry name" value="DEAD"/>
    <property type="match status" value="1"/>
</dbReference>
<keyword evidence="1" id="KW-0547">Nucleotide-binding</keyword>
<dbReference type="Pfam" id="PF13307">
    <property type="entry name" value="Helicase_C_2"/>
    <property type="match status" value="1"/>
</dbReference>
<evidence type="ECO:0000256" key="2">
    <source>
        <dbReference type="ARBA" id="ARBA00022801"/>
    </source>
</evidence>
<keyword evidence="7" id="KW-1185">Reference proteome</keyword>
<dbReference type="InterPro" id="IPR045028">
    <property type="entry name" value="DinG/Rad3-like"/>
</dbReference>
<evidence type="ECO:0000259" key="5">
    <source>
        <dbReference type="PROSITE" id="PS51193"/>
    </source>
</evidence>
<evidence type="ECO:0000313" key="7">
    <source>
        <dbReference type="Proteomes" id="UP001528672"/>
    </source>
</evidence>
<keyword evidence="3" id="KW-0067">ATP-binding</keyword>
<feature type="domain" description="Helicase ATP-binding" evidence="5">
    <location>
        <begin position="16"/>
        <end position="287"/>
    </location>
</feature>
<dbReference type="InterPro" id="IPR014013">
    <property type="entry name" value="Helic_SF1/SF2_ATP-bd_DinG/Rad3"/>
</dbReference>
<evidence type="ECO:0000313" key="6">
    <source>
        <dbReference type="EMBL" id="MDD0814899.1"/>
    </source>
</evidence>
<dbReference type="RefSeq" id="WP_273926567.1">
    <property type="nucleotide sequence ID" value="NZ_JAQSIO010000003.1"/>
</dbReference>
<dbReference type="Gene3D" id="3.40.50.300">
    <property type="entry name" value="P-loop containing nucleotide triphosphate hydrolases"/>
    <property type="match status" value="2"/>
</dbReference>
<reference evidence="6 7" key="1">
    <citation type="submission" date="2023-02" db="EMBL/GenBank/DDBJ databases">
        <title>Bacterial whole genome sequence for Curvibacter sp. HBC28.</title>
        <authorList>
            <person name="Le V."/>
            <person name="Ko S.-R."/>
            <person name="Ahn C.-Y."/>
            <person name="Oh H.-M."/>
        </authorList>
    </citation>
    <scope>NUCLEOTIDE SEQUENCE [LARGE SCALE GENOMIC DNA]</scope>
    <source>
        <strain evidence="6 7">HBC28</strain>
    </source>
</reference>
<dbReference type="SMART" id="SM00491">
    <property type="entry name" value="HELICc2"/>
    <property type="match status" value="1"/>
</dbReference>
<dbReference type="PANTHER" id="PTHR11472:SF34">
    <property type="entry name" value="REGULATOR OF TELOMERE ELONGATION HELICASE 1"/>
    <property type="match status" value="1"/>
</dbReference>
<evidence type="ECO:0000256" key="4">
    <source>
        <dbReference type="ARBA" id="ARBA00038058"/>
    </source>
</evidence>
<comment type="similarity">
    <text evidence="4">Belongs to the helicase family. DinG subfamily.</text>
</comment>
<dbReference type="Proteomes" id="UP001528672">
    <property type="component" value="Unassembled WGS sequence"/>
</dbReference>
<dbReference type="SUPFAM" id="SSF52540">
    <property type="entry name" value="P-loop containing nucleoside triphosphate hydrolases"/>
    <property type="match status" value="2"/>
</dbReference>
<proteinExistence type="inferred from homology"/>
<accession>A0ABT5ME87</accession>
<organism evidence="6 7">
    <name type="scientific">Curvibacter microcysteis</name>
    <dbReference type="NCBI Taxonomy" id="3026419"/>
    <lineage>
        <taxon>Bacteria</taxon>
        <taxon>Pseudomonadati</taxon>
        <taxon>Pseudomonadota</taxon>
        <taxon>Betaproteobacteria</taxon>
        <taxon>Burkholderiales</taxon>
        <taxon>Comamonadaceae</taxon>
        <taxon>Curvibacter</taxon>
    </lineage>
</organism>
<dbReference type="PROSITE" id="PS51193">
    <property type="entry name" value="HELICASE_ATP_BIND_2"/>
    <property type="match status" value="1"/>
</dbReference>
<dbReference type="InterPro" id="IPR011545">
    <property type="entry name" value="DEAD/DEAH_box_helicase_dom"/>
</dbReference>